<evidence type="ECO:0000259" key="1">
    <source>
        <dbReference type="PROSITE" id="PS50206"/>
    </source>
</evidence>
<dbReference type="GO" id="GO:0004792">
    <property type="term" value="F:thiosulfate-cyanide sulfurtransferase activity"/>
    <property type="evidence" value="ECO:0007669"/>
    <property type="project" value="TreeGrafter"/>
</dbReference>
<dbReference type="Gene3D" id="3.40.250.10">
    <property type="entry name" value="Rhodanese-like domain"/>
    <property type="match status" value="1"/>
</dbReference>
<dbReference type="EMBL" id="CDSF01000082">
    <property type="protein sequence ID" value="CEO98056.1"/>
    <property type="molecule type" value="Genomic_DNA"/>
</dbReference>
<sequence length="156" mass="17231">MQCAARLILQRLRGPHTVRYASRAAKIPNAAPEISPEDLKEARDDPGADLVVLDVREDEEIALAKLRGTDVQYVTLGDLFEATERPTVEDIDQSVTEVLPPVCTAKDKRIVVVCHHGVRSKAAADMLWQLGWRNVASLYGGLHLYAENVDPSIGKY</sequence>
<dbReference type="Proteomes" id="UP000039324">
    <property type="component" value="Unassembled WGS sequence"/>
</dbReference>
<dbReference type="Proteomes" id="UP000290189">
    <property type="component" value="Unassembled WGS sequence"/>
</dbReference>
<dbReference type="Pfam" id="PF00581">
    <property type="entry name" value="Rhodanese"/>
    <property type="match status" value="1"/>
</dbReference>
<organism evidence="2 4">
    <name type="scientific">Plasmodiophora brassicae</name>
    <name type="common">Clubroot disease agent</name>
    <dbReference type="NCBI Taxonomy" id="37360"/>
    <lineage>
        <taxon>Eukaryota</taxon>
        <taxon>Sar</taxon>
        <taxon>Rhizaria</taxon>
        <taxon>Endomyxa</taxon>
        <taxon>Phytomyxea</taxon>
        <taxon>Plasmodiophorida</taxon>
        <taxon>Plasmodiophoridae</taxon>
        <taxon>Plasmodiophora</taxon>
    </lineage>
</organism>
<gene>
    <name evidence="2" type="ORF">PBRA_006170</name>
    <name evidence="3" type="ORF">PLBR_LOCUS3338</name>
</gene>
<reference evidence="2 4" key="1">
    <citation type="submission" date="2015-02" db="EMBL/GenBank/DDBJ databases">
        <authorList>
            <person name="Chooi Y.-H."/>
        </authorList>
    </citation>
    <scope>NUCLEOTIDE SEQUENCE [LARGE SCALE GENOMIC DNA]</scope>
    <source>
        <strain evidence="2">E3</strain>
    </source>
</reference>
<dbReference type="STRING" id="37360.A0A0G4ISD9"/>
<dbReference type="SMART" id="SM00450">
    <property type="entry name" value="RHOD"/>
    <property type="match status" value="1"/>
</dbReference>
<evidence type="ECO:0000313" key="3">
    <source>
        <dbReference type="EMBL" id="SPQ96123.1"/>
    </source>
</evidence>
<reference evidence="3 5" key="2">
    <citation type="submission" date="2018-03" db="EMBL/GenBank/DDBJ databases">
        <authorList>
            <person name="Fogelqvist J."/>
        </authorList>
    </citation>
    <scope>NUCLEOTIDE SEQUENCE [LARGE SCALE GENOMIC DNA]</scope>
</reference>
<dbReference type="PANTHER" id="PTHR44086">
    <property type="entry name" value="THIOSULFATE SULFURTRANSFERASE RDL2, MITOCHONDRIAL-RELATED"/>
    <property type="match status" value="1"/>
</dbReference>
<keyword evidence="3" id="KW-0496">Mitochondrion</keyword>
<dbReference type="SUPFAM" id="SSF52821">
    <property type="entry name" value="Rhodanese/Cell cycle control phosphatase"/>
    <property type="match status" value="1"/>
</dbReference>
<evidence type="ECO:0000313" key="4">
    <source>
        <dbReference type="Proteomes" id="UP000039324"/>
    </source>
</evidence>
<geneLocation type="mitochondrion" evidence="3"/>
<dbReference type="EMBL" id="OVEO01000005">
    <property type="protein sequence ID" value="SPQ96123.1"/>
    <property type="molecule type" value="Genomic_DNA"/>
</dbReference>
<dbReference type="InterPro" id="IPR036873">
    <property type="entry name" value="Rhodanese-like_dom_sf"/>
</dbReference>
<evidence type="ECO:0000313" key="2">
    <source>
        <dbReference type="EMBL" id="CEO98056.1"/>
    </source>
</evidence>
<dbReference type="PROSITE" id="PS50206">
    <property type="entry name" value="RHODANESE_3"/>
    <property type="match status" value="1"/>
</dbReference>
<feature type="domain" description="Rhodanese" evidence="1">
    <location>
        <begin position="46"/>
        <end position="154"/>
    </location>
</feature>
<proteinExistence type="predicted"/>
<evidence type="ECO:0000313" key="5">
    <source>
        <dbReference type="Proteomes" id="UP000290189"/>
    </source>
</evidence>
<dbReference type="OrthoDB" id="1911748at2759"/>
<dbReference type="AlphaFoldDB" id="A0A0G4ISD9"/>
<dbReference type="InterPro" id="IPR001763">
    <property type="entry name" value="Rhodanese-like_dom"/>
</dbReference>
<keyword evidence="4" id="KW-1185">Reference proteome</keyword>
<dbReference type="PANTHER" id="PTHR44086:SF10">
    <property type="entry name" value="THIOSULFATE SULFURTRANSFERASE_RHODANESE-LIKE DOMAIN-CONTAINING PROTEIN 3"/>
    <property type="match status" value="1"/>
</dbReference>
<accession>A0A0G4ISD9</accession>
<name>A0A0G4ISD9_PLABS</name>
<protein>
    <recommendedName>
        <fullName evidence="1">Rhodanese domain-containing protein</fullName>
    </recommendedName>
</protein>